<gene>
    <name evidence="2" type="ORF">NCTC1934_00263</name>
</gene>
<feature type="domain" description="Rv3651-like N-terminal" evidence="1">
    <location>
        <begin position="41"/>
        <end position="139"/>
    </location>
</feature>
<dbReference type="AlphaFoldDB" id="A0A378Y7W8"/>
<name>A0A378Y7W8_9NOCA</name>
<dbReference type="EMBL" id="UGRY01000002">
    <property type="protein sequence ID" value="SUA72833.1"/>
    <property type="molecule type" value="Genomic_DNA"/>
</dbReference>
<keyword evidence="3" id="KW-1185">Reference proteome</keyword>
<protein>
    <recommendedName>
        <fullName evidence="1">Rv3651-like N-terminal domain-containing protein</fullName>
    </recommendedName>
</protein>
<evidence type="ECO:0000313" key="2">
    <source>
        <dbReference type="EMBL" id="SUA72833.1"/>
    </source>
</evidence>
<evidence type="ECO:0000259" key="1">
    <source>
        <dbReference type="Pfam" id="PF18007"/>
    </source>
</evidence>
<dbReference type="InterPro" id="IPR041458">
    <property type="entry name" value="Rv3651-like_N"/>
</dbReference>
<proteinExistence type="predicted"/>
<organism evidence="2 3">
    <name type="scientific">Nocardia otitidiscaviarum</name>
    <dbReference type="NCBI Taxonomy" id="1823"/>
    <lineage>
        <taxon>Bacteria</taxon>
        <taxon>Bacillati</taxon>
        <taxon>Actinomycetota</taxon>
        <taxon>Actinomycetes</taxon>
        <taxon>Mycobacteriales</taxon>
        <taxon>Nocardiaceae</taxon>
        <taxon>Nocardia</taxon>
    </lineage>
</organism>
<accession>A0A378Y7W8</accession>
<dbReference type="Pfam" id="PF18007">
    <property type="entry name" value="Rv3651-like_N"/>
    <property type="match status" value="1"/>
</dbReference>
<sequence>MTIVQPPANSTALQRGMLRGSNLQAIPGVGESGDDVEDRHLLVEALAGPSLEPTVLIDGEGPHRFHRLFRAFRGTGLAYLAPSSLDAGLVLLTRAVSELAPCHGELPSRQGPMPATCTPIVGPSGAVHAVRMTVGKVEATGEVPLVPLEFDASFIARFGDSHGLMPTLFQADTTWTLPGASPRKYGLNGAMPALISSSVGSSAISDAEGTTVWPRCSKNRSARSLISADFIAAFPMSRGVRR</sequence>
<dbReference type="Proteomes" id="UP000255467">
    <property type="component" value="Unassembled WGS sequence"/>
</dbReference>
<evidence type="ECO:0000313" key="3">
    <source>
        <dbReference type="Proteomes" id="UP000255467"/>
    </source>
</evidence>
<reference evidence="2 3" key="1">
    <citation type="submission" date="2018-06" db="EMBL/GenBank/DDBJ databases">
        <authorList>
            <consortium name="Pathogen Informatics"/>
            <person name="Doyle S."/>
        </authorList>
    </citation>
    <scope>NUCLEOTIDE SEQUENCE [LARGE SCALE GENOMIC DNA]</scope>
    <source>
        <strain evidence="2 3">NCTC1934</strain>
    </source>
</reference>